<dbReference type="GO" id="GO:0016787">
    <property type="term" value="F:hydrolase activity"/>
    <property type="evidence" value="ECO:0007669"/>
    <property type="project" value="UniProtKB-KW"/>
</dbReference>
<dbReference type="GO" id="GO:0004540">
    <property type="term" value="F:RNA nuclease activity"/>
    <property type="evidence" value="ECO:0007669"/>
    <property type="project" value="InterPro"/>
</dbReference>
<protein>
    <submittedName>
        <fullName evidence="5">DUF86 domain-containing protein</fullName>
    </submittedName>
</protein>
<evidence type="ECO:0000313" key="6">
    <source>
        <dbReference type="Proteomes" id="UP000293142"/>
    </source>
</evidence>
<gene>
    <name evidence="5" type="ORF">EYB31_03400</name>
</gene>
<accession>A0A4Q9DZ77</accession>
<keyword evidence="3" id="KW-0378">Hydrolase</keyword>
<comment type="caution">
    <text evidence="5">The sequence shown here is derived from an EMBL/GenBank/DDBJ whole genome shotgun (WGS) entry which is preliminary data.</text>
</comment>
<name>A0A4Q9DZ77_9BACL</name>
<comment type="similarity">
    <text evidence="4">Belongs to the HepT RNase toxin family.</text>
</comment>
<evidence type="ECO:0000256" key="1">
    <source>
        <dbReference type="ARBA" id="ARBA00022649"/>
    </source>
</evidence>
<dbReference type="AlphaFoldDB" id="A0A4Q9DZ77"/>
<reference evidence="5 6" key="1">
    <citation type="submission" date="2019-02" db="EMBL/GenBank/DDBJ databases">
        <title>Paenibacillus sp. nov., isolated from surface-sterilized tissue of Thalictrum simplex L.</title>
        <authorList>
            <person name="Tuo L."/>
        </authorList>
    </citation>
    <scope>NUCLEOTIDE SEQUENCE [LARGE SCALE GENOMIC DNA]</scope>
    <source>
        <strain evidence="5 6">N2SHLJ1</strain>
    </source>
</reference>
<proteinExistence type="inferred from homology"/>
<keyword evidence="2" id="KW-0540">Nuclease</keyword>
<dbReference type="EMBL" id="SIRE01000003">
    <property type="protein sequence ID" value="TBL81153.1"/>
    <property type="molecule type" value="Genomic_DNA"/>
</dbReference>
<sequence>MYYINEKQIEERLHFIEFISSSLSKLSESWDAGDPLKQLAQERVLHLAIETVTDVGSLLIDAFMMRDASSYEDIVDILAGEGVFSQEVAAKLSELVKLRKPLIQEYVGFPRERLQPVIAGLPDVLREFAAIVPVFIRKEMI</sequence>
<evidence type="ECO:0000256" key="4">
    <source>
        <dbReference type="ARBA" id="ARBA00024207"/>
    </source>
</evidence>
<organism evidence="5 6">
    <name type="scientific">Paenibacillus thalictri</name>
    <dbReference type="NCBI Taxonomy" id="2527873"/>
    <lineage>
        <taxon>Bacteria</taxon>
        <taxon>Bacillati</taxon>
        <taxon>Bacillota</taxon>
        <taxon>Bacilli</taxon>
        <taxon>Bacillales</taxon>
        <taxon>Paenibacillaceae</taxon>
        <taxon>Paenibacillus</taxon>
    </lineage>
</organism>
<dbReference type="PANTHER" id="PTHR33397:SF5">
    <property type="entry name" value="RNASE YUTE-RELATED"/>
    <property type="match status" value="1"/>
</dbReference>
<dbReference type="RefSeq" id="WP_131011864.1">
    <property type="nucleotide sequence ID" value="NZ_SIRE01000003.1"/>
</dbReference>
<keyword evidence="6" id="KW-1185">Reference proteome</keyword>
<dbReference type="GO" id="GO:0110001">
    <property type="term" value="C:toxin-antitoxin complex"/>
    <property type="evidence" value="ECO:0007669"/>
    <property type="project" value="InterPro"/>
</dbReference>
<dbReference type="Proteomes" id="UP000293142">
    <property type="component" value="Unassembled WGS sequence"/>
</dbReference>
<dbReference type="InterPro" id="IPR052379">
    <property type="entry name" value="Type_VII_TA_RNase"/>
</dbReference>
<dbReference type="OrthoDB" id="2375467at2"/>
<dbReference type="InterPro" id="IPR008201">
    <property type="entry name" value="HepT-like"/>
</dbReference>
<dbReference type="InterPro" id="IPR037038">
    <property type="entry name" value="HepT-like_sf"/>
</dbReference>
<dbReference type="Gene3D" id="1.20.120.580">
    <property type="entry name" value="bsu32300-like"/>
    <property type="match status" value="1"/>
</dbReference>
<keyword evidence="1" id="KW-1277">Toxin-antitoxin system</keyword>
<evidence type="ECO:0000256" key="2">
    <source>
        <dbReference type="ARBA" id="ARBA00022722"/>
    </source>
</evidence>
<dbReference type="Pfam" id="PF01934">
    <property type="entry name" value="HepT-like"/>
    <property type="match status" value="1"/>
</dbReference>
<dbReference type="PANTHER" id="PTHR33397">
    <property type="entry name" value="UPF0331 PROTEIN YUTE"/>
    <property type="match status" value="1"/>
</dbReference>
<evidence type="ECO:0000313" key="5">
    <source>
        <dbReference type="EMBL" id="TBL81153.1"/>
    </source>
</evidence>
<evidence type="ECO:0000256" key="3">
    <source>
        <dbReference type="ARBA" id="ARBA00022801"/>
    </source>
</evidence>